<dbReference type="EMBL" id="FWEV01000282">
    <property type="protein sequence ID" value="SLM31619.1"/>
    <property type="molecule type" value="Genomic_DNA"/>
</dbReference>
<feature type="domain" description="Nudix hydrolase" evidence="3">
    <location>
        <begin position="64"/>
        <end position="197"/>
    </location>
</feature>
<dbReference type="RefSeq" id="WP_245809274.1">
    <property type="nucleotide sequence ID" value="NZ_LT828541.1"/>
</dbReference>
<name>A0A1W1HGK8_9BACT</name>
<dbReference type="Gene3D" id="3.90.79.10">
    <property type="entry name" value="Nucleoside Triphosphate Pyrophosphohydrolase"/>
    <property type="match status" value="1"/>
</dbReference>
<comment type="similarity">
    <text evidence="2">Belongs to the Nudix hydrolase family.</text>
</comment>
<dbReference type="PANTHER" id="PTHR11839:SF1">
    <property type="entry name" value="ADP-SUGAR PYROPHOSPHATASE"/>
    <property type="match status" value="1"/>
</dbReference>
<dbReference type="PANTHER" id="PTHR11839">
    <property type="entry name" value="UDP/ADP-SUGAR PYROPHOSPHATASE"/>
    <property type="match status" value="1"/>
</dbReference>
<dbReference type="AlphaFoldDB" id="A0A1W1HGK8"/>
<dbReference type="PROSITE" id="PS00893">
    <property type="entry name" value="NUDIX_BOX"/>
    <property type="match status" value="1"/>
</dbReference>
<dbReference type="PROSITE" id="PS51462">
    <property type="entry name" value="NUDIX"/>
    <property type="match status" value="1"/>
</dbReference>
<dbReference type="InterPro" id="IPR015797">
    <property type="entry name" value="NUDIX_hydrolase-like_dom_sf"/>
</dbReference>
<keyword evidence="5" id="KW-1185">Reference proteome</keyword>
<dbReference type="Proteomes" id="UP000191931">
    <property type="component" value="Unassembled WGS sequence"/>
</dbReference>
<sequence length="206" mass="23317">MKSNMTIIDKKKVTDFNHLNLFKVKYLDRKGTDKSWIYASRSGKDLIESESGKDSIQSENRDRSLPDAVVVVPFHVNKEKLVLIREFRVPLGDYQYGFPAGLMDKGETIEDTASRELREETGLDLLRVVRISPPIYSSSGMTDESVSLVFSFCMGTPSVKWNEDSEDIEVIMVSQKEAQKLVNAPDLKFDVKSWIVLSNFAQTGLL</sequence>
<dbReference type="CDD" id="cd03424">
    <property type="entry name" value="NUDIX_ADPRase_Nudt5_UGPPase_Nudt14"/>
    <property type="match status" value="1"/>
</dbReference>
<dbReference type="EC" id="3.6.1.13" evidence="4"/>
<evidence type="ECO:0000256" key="1">
    <source>
        <dbReference type="ARBA" id="ARBA00022801"/>
    </source>
</evidence>
<evidence type="ECO:0000256" key="2">
    <source>
        <dbReference type="RuleBase" id="RU003476"/>
    </source>
</evidence>
<gene>
    <name evidence="4" type="ORF">MTBBW1_400026</name>
</gene>
<evidence type="ECO:0000313" key="4">
    <source>
        <dbReference type="EMBL" id="SLM31619.1"/>
    </source>
</evidence>
<dbReference type="SUPFAM" id="SSF55811">
    <property type="entry name" value="Nudix"/>
    <property type="match status" value="1"/>
</dbReference>
<dbReference type="InterPro" id="IPR020476">
    <property type="entry name" value="Nudix_hydrolase"/>
</dbReference>
<dbReference type="GO" id="GO:0019693">
    <property type="term" value="P:ribose phosphate metabolic process"/>
    <property type="evidence" value="ECO:0007669"/>
    <property type="project" value="TreeGrafter"/>
</dbReference>
<reference evidence="4 5" key="1">
    <citation type="submission" date="2017-03" db="EMBL/GenBank/DDBJ databases">
        <authorList>
            <person name="Afonso C.L."/>
            <person name="Miller P.J."/>
            <person name="Scott M.A."/>
            <person name="Spackman E."/>
            <person name="Goraichik I."/>
            <person name="Dimitrov K.M."/>
            <person name="Suarez D.L."/>
            <person name="Swayne D.E."/>
        </authorList>
    </citation>
    <scope>NUCLEOTIDE SEQUENCE [LARGE SCALE GENOMIC DNA]</scope>
    <source>
        <strain evidence="4">PRJEB14757</strain>
    </source>
</reference>
<dbReference type="Pfam" id="PF00293">
    <property type="entry name" value="NUDIX"/>
    <property type="match status" value="1"/>
</dbReference>
<dbReference type="InterPro" id="IPR020084">
    <property type="entry name" value="NUDIX_hydrolase_CS"/>
</dbReference>
<protein>
    <submittedName>
        <fullName evidence="4">Putative nucleotide diphosphate hydrolase (MutT family hydrolase)</fullName>
        <ecNumber evidence="4">3.6.1.13</ecNumber>
    </submittedName>
</protein>
<evidence type="ECO:0000313" key="5">
    <source>
        <dbReference type="Proteomes" id="UP000191931"/>
    </source>
</evidence>
<dbReference type="InterPro" id="IPR000086">
    <property type="entry name" value="NUDIX_hydrolase_dom"/>
</dbReference>
<dbReference type="GO" id="GO:0047631">
    <property type="term" value="F:ADP-ribose diphosphatase activity"/>
    <property type="evidence" value="ECO:0007669"/>
    <property type="project" value="UniProtKB-EC"/>
</dbReference>
<accession>A0A1W1HGK8</accession>
<evidence type="ECO:0000259" key="3">
    <source>
        <dbReference type="PROSITE" id="PS51462"/>
    </source>
</evidence>
<keyword evidence="1 2" id="KW-0378">Hydrolase</keyword>
<dbReference type="GO" id="GO:0006753">
    <property type="term" value="P:nucleoside phosphate metabolic process"/>
    <property type="evidence" value="ECO:0007669"/>
    <property type="project" value="TreeGrafter"/>
</dbReference>
<organism evidence="4 5">
    <name type="scientific">Desulfamplus magnetovallimortis</name>
    <dbReference type="NCBI Taxonomy" id="1246637"/>
    <lineage>
        <taxon>Bacteria</taxon>
        <taxon>Pseudomonadati</taxon>
        <taxon>Thermodesulfobacteriota</taxon>
        <taxon>Desulfobacteria</taxon>
        <taxon>Desulfobacterales</taxon>
        <taxon>Desulfobacteraceae</taxon>
        <taxon>Desulfamplus</taxon>
    </lineage>
</organism>
<dbReference type="PRINTS" id="PR00502">
    <property type="entry name" value="NUDIXFAMILY"/>
</dbReference>
<dbReference type="STRING" id="1246637.MTBBW1_400026"/>
<proteinExistence type="inferred from homology"/>